<protein>
    <submittedName>
        <fullName evidence="3">Uncharacterized protein</fullName>
    </submittedName>
</protein>
<reference evidence="4" key="1">
    <citation type="journal article" date="2019" name="Int. J. Syst. Evol. Microbiol.">
        <title>The Global Catalogue of Microorganisms (GCM) 10K type strain sequencing project: providing services to taxonomists for standard genome sequencing and annotation.</title>
        <authorList>
            <consortium name="The Broad Institute Genomics Platform"/>
            <consortium name="The Broad Institute Genome Sequencing Center for Infectious Disease"/>
            <person name="Wu L."/>
            <person name="Ma J."/>
        </authorList>
    </citation>
    <scope>NUCLEOTIDE SEQUENCE [LARGE SCALE GENOMIC DNA]</scope>
    <source>
        <strain evidence="4">CCUG 43114</strain>
    </source>
</reference>
<evidence type="ECO:0000313" key="4">
    <source>
        <dbReference type="Proteomes" id="UP001596122"/>
    </source>
</evidence>
<keyword evidence="2" id="KW-0472">Membrane</keyword>
<feature type="transmembrane region" description="Helical" evidence="2">
    <location>
        <begin position="40"/>
        <end position="60"/>
    </location>
</feature>
<keyword evidence="4" id="KW-1185">Reference proteome</keyword>
<feature type="compositionally biased region" description="Pro residues" evidence="1">
    <location>
        <begin position="10"/>
        <end position="19"/>
    </location>
</feature>
<evidence type="ECO:0000256" key="2">
    <source>
        <dbReference type="SAM" id="Phobius"/>
    </source>
</evidence>
<keyword evidence="2" id="KW-0812">Transmembrane</keyword>
<evidence type="ECO:0000256" key="1">
    <source>
        <dbReference type="SAM" id="MobiDB-lite"/>
    </source>
</evidence>
<keyword evidence="2" id="KW-1133">Transmembrane helix</keyword>
<feature type="transmembrane region" description="Helical" evidence="2">
    <location>
        <begin position="126"/>
        <end position="147"/>
    </location>
</feature>
<dbReference type="RefSeq" id="WP_340268616.1">
    <property type="nucleotide sequence ID" value="NZ_JBBEOG010000003.1"/>
</dbReference>
<proteinExistence type="predicted"/>
<organism evidence="3 4">
    <name type="scientific">Aquipuribacter nitratireducens</name>
    <dbReference type="NCBI Taxonomy" id="650104"/>
    <lineage>
        <taxon>Bacteria</taxon>
        <taxon>Bacillati</taxon>
        <taxon>Actinomycetota</taxon>
        <taxon>Actinomycetes</taxon>
        <taxon>Micrococcales</taxon>
        <taxon>Intrasporangiaceae</taxon>
        <taxon>Aquipuribacter</taxon>
    </lineage>
</organism>
<comment type="caution">
    <text evidence="3">The sequence shown here is derived from an EMBL/GenBank/DDBJ whole genome shotgun (WGS) entry which is preliminary data.</text>
</comment>
<dbReference type="Proteomes" id="UP001596122">
    <property type="component" value="Unassembled WGS sequence"/>
</dbReference>
<evidence type="ECO:0000313" key="3">
    <source>
        <dbReference type="EMBL" id="MFC5382456.1"/>
    </source>
</evidence>
<dbReference type="EMBL" id="JBHSLD010000027">
    <property type="protein sequence ID" value="MFC5382456.1"/>
    <property type="molecule type" value="Genomic_DNA"/>
</dbReference>
<name>A0ABW0GU47_9MICO</name>
<accession>A0ABW0GU47</accession>
<sequence length="235" mass="23697">MEEPTDVSRPGPPAGPAPGTPLRWYADVPAMRARQLLGDALVAGWCVLWVAVGLAVHAAVSALVPPTRELAAGADRAAGQLGRGGEAIGRVPLVGDEAAAPLDGAADAVAGISEQALRLADLVGDLAVALGVLVAVTPVALVVAVWLPLRLRAARRTGAAHALLTAGADPDLFALRALATRPVHALATVSGDPVGEWRRGEPGVVRALAALELESVGVRMPQGRRQVGGASAGPS</sequence>
<gene>
    <name evidence="3" type="ORF">ACFPJ6_16950</name>
</gene>
<feature type="region of interest" description="Disordered" evidence="1">
    <location>
        <begin position="1"/>
        <end position="20"/>
    </location>
</feature>